<dbReference type="eggNOG" id="COG0726">
    <property type="taxonomic scope" value="Bacteria"/>
</dbReference>
<proteinExistence type="predicted"/>
<accession>B9M7G9</accession>
<dbReference type="EMBL" id="CP001390">
    <property type="protein sequence ID" value="ACM20257.1"/>
    <property type="molecule type" value="Genomic_DNA"/>
</dbReference>
<evidence type="ECO:0000313" key="3">
    <source>
        <dbReference type="Proteomes" id="UP000007721"/>
    </source>
</evidence>
<dbReference type="Gene3D" id="3.20.20.370">
    <property type="entry name" value="Glycoside hydrolase/deacetylase"/>
    <property type="match status" value="1"/>
</dbReference>
<gene>
    <name evidence="2" type="ordered locus">Geob_1900</name>
</gene>
<dbReference type="InterPro" id="IPR045235">
    <property type="entry name" value="PuuE_HpPgdA-like"/>
</dbReference>
<dbReference type="PANTHER" id="PTHR47561">
    <property type="entry name" value="POLYSACCHARIDE DEACETYLASE FAMILY PROTEIN (AFU_ORTHOLOGUE AFUA_6G05030)"/>
    <property type="match status" value="1"/>
</dbReference>
<feature type="domain" description="NodB homology" evidence="1">
    <location>
        <begin position="20"/>
        <end position="281"/>
    </location>
</feature>
<dbReference type="KEGG" id="geo:Geob_1900"/>
<sequence length="281" mass="31146">MKRLDPENVHNALTIDVEDWYHVSNYEAKPVLPPGSRRVRQNVERILAILAEYHIKATFFMLGSVAEEEPTLAGDIVRDGHEIASHGYSHTLVPRLGPNSFRDEIRRTAEVIGRQTGCKPVGFRAPQWSIGPGTPWAVDILQEEGYLYDSSYNPLPFVGDRKGPRTPFAIATTGGSIVEVPPMVTPSPIGNLPTGGGWGFRFFPLGLIAHTARKLNNGGVPAVFYLHPREMDPSGPRLSLPPLKSFAAYGTRSDAEGRLRHLLQSLKFCTMRQLVEKWEAV</sequence>
<dbReference type="Pfam" id="PF01522">
    <property type="entry name" value="Polysacc_deac_1"/>
    <property type="match status" value="1"/>
</dbReference>
<dbReference type="InterPro" id="IPR002509">
    <property type="entry name" value="NODB_dom"/>
</dbReference>
<dbReference type="GO" id="GO:0005975">
    <property type="term" value="P:carbohydrate metabolic process"/>
    <property type="evidence" value="ECO:0007669"/>
    <property type="project" value="InterPro"/>
</dbReference>
<dbReference type="STRING" id="316067.Geob_1900"/>
<dbReference type="Proteomes" id="UP000007721">
    <property type="component" value="Chromosome"/>
</dbReference>
<dbReference type="RefSeq" id="WP_012646986.1">
    <property type="nucleotide sequence ID" value="NC_011979.1"/>
</dbReference>
<dbReference type="HOGENOM" id="CLU_066872_0_0_7"/>
<dbReference type="PANTHER" id="PTHR47561:SF1">
    <property type="entry name" value="POLYSACCHARIDE DEACETYLASE FAMILY PROTEIN (AFU_ORTHOLOGUE AFUA_6G05030)"/>
    <property type="match status" value="1"/>
</dbReference>
<name>B9M7G9_GEODF</name>
<evidence type="ECO:0000313" key="2">
    <source>
        <dbReference type="EMBL" id="ACM20257.1"/>
    </source>
</evidence>
<keyword evidence="3" id="KW-1185">Reference proteome</keyword>
<evidence type="ECO:0000259" key="1">
    <source>
        <dbReference type="PROSITE" id="PS51677"/>
    </source>
</evidence>
<dbReference type="AlphaFoldDB" id="B9M7G9"/>
<dbReference type="SUPFAM" id="SSF88713">
    <property type="entry name" value="Glycoside hydrolase/deacetylase"/>
    <property type="match status" value="1"/>
</dbReference>
<dbReference type="GO" id="GO:0016810">
    <property type="term" value="F:hydrolase activity, acting on carbon-nitrogen (but not peptide) bonds"/>
    <property type="evidence" value="ECO:0007669"/>
    <property type="project" value="InterPro"/>
</dbReference>
<dbReference type="InterPro" id="IPR022560">
    <property type="entry name" value="DUF3473"/>
</dbReference>
<reference evidence="2 3" key="1">
    <citation type="submission" date="2009-01" db="EMBL/GenBank/DDBJ databases">
        <title>Complete sequence of Geobacter sp. FRC-32.</title>
        <authorList>
            <consortium name="US DOE Joint Genome Institute"/>
            <person name="Lucas S."/>
            <person name="Copeland A."/>
            <person name="Lapidus A."/>
            <person name="Glavina del Rio T."/>
            <person name="Dalin E."/>
            <person name="Tice H."/>
            <person name="Bruce D."/>
            <person name="Goodwin L."/>
            <person name="Pitluck S."/>
            <person name="Saunders E."/>
            <person name="Brettin T."/>
            <person name="Detter J.C."/>
            <person name="Han C."/>
            <person name="Larimer F."/>
            <person name="Land M."/>
            <person name="Hauser L."/>
            <person name="Kyrpides N."/>
            <person name="Ovchinnikova G."/>
            <person name="Kostka J."/>
            <person name="Richardson P."/>
        </authorList>
    </citation>
    <scope>NUCLEOTIDE SEQUENCE [LARGE SCALE GENOMIC DNA]</scope>
    <source>
        <strain evidence="3">DSM 22248 / JCM 15807 / FRC-32</strain>
    </source>
</reference>
<dbReference type="Pfam" id="PF11959">
    <property type="entry name" value="DUF3473"/>
    <property type="match status" value="1"/>
</dbReference>
<organism evidence="2 3">
    <name type="scientific">Geotalea daltonii (strain DSM 22248 / JCM 15807 / FRC-32)</name>
    <name type="common">Geobacter daltonii</name>
    <dbReference type="NCBI Taxonomy" id="316067"/>
    <lineage>
        <taxon>Bacteria</taxon>
        <taxon>Pseudomonadati</taxon>
        <taxon>Thermodesulfobacteriota</taxon>
        <taxon>Desulfuromonadia</taxon>
        <taxon>Geobacterales</taxon>
        <taxon>Geobacteraceae</taxon>
        <taxon>Geotalea</taxon>
    </lineage>
</organism>
<protein>
    <submittedName>
        <fullName evidence="2">Polysaccharide deacetylase and DUF3473 domain protein</fullName>
    </submittedName>
</protein>
<dbReference type="InterPro" id="IPR011330">
    <property type="entry name" value="Glyco_hydro/deAcase_b/a-brl"/>
</dbReference>
<dbReference type="PROSITE" id="PS51677">
    <property type="entry name" value="NODB"/>
    <property type="match status" value="1"/>
</dbReference>
<dbReference type="CDD" id="cd10941">
    <property type="entry name" value="CE4_PuuE_HpPgdA_like_2"/>
    <property type="match status" value="1"/>
</dbReference>